<keyword evidence="1" id="KW-0479">Metal-binding</keyword>
<evidence type="ECO:0000256" key="3">
    <source>
        <dbReference type="RuleBase" id="RU004466"/>
    </source>
</evidence>
<accession>A0ABN3QW89</accession>
<dbReference type="Proteomes" id="UP001501509">
    <property type="component" value="Unassembled WGS sequence"/>
</dbReference>
<dbReference type="RefSeq" id="WP_344548971.1">
    <property type="nucleotide sequence ID" value="NZ_BAAATD010000021.1"/>
</dbReference>
<organism evidence="4 5">
    <name type="scientific">Actinomadura fulvescens</name>
    <dbReference type="NCBI Taxonomy" id="46160"/>
    <lineage>
        <taxon>Bacteria</taxon>
        <taxon>Bacillati</taxon>
        <taxon>Actinomycetota</taxon>
        <taxon>Actinomycetes</taxon>
        <taxon>Streptosporangiales</taxon>
        <taxon>Thermomonosporaceae</taxon>
        <taxon>Actinomadura</taxon>
    </lineage>
</organism>
<dbReference type="SUPFAM" id="SSF48576">
    <property type="entry name" value="Terpenoid synthases"/>
    <property type="match status" value="1"/>
</dbReference>
<protein>
    <submittedName>
        <fullName evidence="4">Family 2 encapsulin nanocompartment cargo protein polyprenyl transferase</fullName>
    </submittedName>
</protein>
<dbReference type="PANTHER" id="PTHR12001">
    <property type="entry name" value="GERANYLGERANYL PYROPHOSPHATE SYNTHASE"/>
    <property type="match status" value="1"/>
</dbReference>
<dbReference type="SFLD" id="SFLDS00005">
    <property type="entry name" value="Isoprenoid_Synthase_Type_I"/>
    <property type="match status" value="1"/>
</dbReference>
<name>A0ABN3QW89_9ACTN</name>
<dbReference type="EMBL" id="BAAATD010000021">
    <property type="protein sequence ID" value="GAA2637059.1"/>
    <property type="molecule type" value="Genomic_DNA"/>
</dbReference>
<evidence type="ECO:0000313" key="5">
    <source>
        <dbReference type="Proteomes" id="UP001501509"/>
    </source>
</evidence>
<keyword evidence="2" id="KW-0460">Magnesium</keyword>
<dbReference type="PROSITE" id="PS00723">
    <property type="entry name" value="POLYPRENYL_SYNTHASE_1"/>
    <property type="match status" value="1"/>
</dbReference>
<dbReference type="InterPro" id="IPR033749">
    <property type="entry name" value="Polyprenyl_synt_CS"/>
</dbReference>
<dbReference type="Pfam" id="PF00348">
    <property type="entry name" value="polyprenyl_synt"/>
    <property type="match status" value="1"/>
</dbReference>
<dbReference type="InterPro" id="IPR008949">
    <property type="entry name" value="Isoprenoid_synthase_dom_sf"/>
</dbReference>
<dbReference type="CDD" id="cd00685">
    <property type="entry name" value="Trans_IPPS_HT"/>
    <property type="match status" value="1"/>
</dbReference>
<dbReference type="PROSITE" id="PS00444">
    <property type="entry name" value="POLYPRENYL_SYNTHASE_2"/>
    <property type="match status" value="1"/>
</dbReference>
<comment type="caution">
    <text evidence="4">The sequence shown here is derived from an EMBL/GenBank/DDBJ whole genome shotgun (WGS) entry which is preliminary data.</text>
</comment>
<dbReference type="GO" id="GO:0016740">
    <property type="term" value="F:transferase activity"/>
    <property type="evidence" value="ECO:0007669"/>
    <property type="project" value="UniProtKB-KW"/>
</dbReference>
<gene>
    <name evidence="4" type="ORF">GCM10010411_90550</name>
</gene>
<keyword evidence="5" id="KW-1185">Reference proteome</keyword>
<proteinExistence type="inferred from homology"/>
<keyword evidence="3 4" id="KW-0808">Transferase</keyword>
<sequence>MVTRSAVSQARPSSQILFGARERVEPRRRMLVGTLPGRIRHVVGYHAGWWDAAGRPTDGAGKAVRSALTLASARAVIGREDARGAVNAAAAVELAHDASLLHDDVMDGDRVRRHRAAAWTVFGASEAILAGDVLFVLAMEALDSRELVDVLSAAVLGVCAGQSADLTFEARSEVSMDDCLAMAERKTAALFGAACRLGALAAGAGTETAERYGTFGREVGMAFQLTDDVLGIWGDRGTTGKPVGADLARRKKSLPVVAALTSGTEAGERLARIYGGGGERKLDAPTIARAVRLIETAGGRDWAFAETRRRVQAASAALDEASGHPQGVADLHALAALITRRDH</sequence>
<dbReference type="PANTHER" id="PTHR12001:SF86">
    <property type="entry name" value="GERANYLGERANYL DIPHOSPHATE SYNTHASE"/>
    <property type="match status" value="1"/>
</dbReference>
<evidence type="ECO:0000256" key="1">
    <source>
        <dbReference type="ARBA" id="ARBA00022723"/>
    </source>
</evidence>
<evidence type="ECO:0000256" key="2">
    <source>
        <dbReference type="ARBA" id="ARBA00022842"/>
    </source>
</evidence>
<evidence type="ECO:0000313" key="4">
    <source>
        <dbReference type="EMBL" id="GAA2637059.1"/>
    </source>
</evidence>
<reference evidence="4 5" key="1">
    <citation type="journal article" date="2019" name="Int. J. Syst. Evol. Microbiol.">
        <title>The Global Catalogue of Microorganisms (GCM) 10K type strain sequencing project: providing services to taxonomists for standard genome sequencing and annotation.</title>
        <authorList>
            <consortium name="The Broad Institute Genomics Platform"/>
            <consortium name="The Broad Institute Genome Sequencing Center for Infectious Disease"/>
            <person name="Wu L."/>
            <person name="Ma J."/>
        </authorList>
    </citation>
    <scope>NUCLEOTIDE SEQUENCE [LARGE SCALE GENOMIC DNA]</scope>
    <source>
        <strain evidence="4 5">JCM 6833</strain>
    </source>
</reference>
<dbReference type="InterPro" id="IPR000092">
    <property type="entry name" value="Polyprenyl_synt"/>
</dbReference>
<comment type="similarity">
    <text evidence="3">Belongs to the FPP/GGPP synthase family.</text>
</comment>
<dbReference type="Gene3D" id="1.10.600.10">
    <property type="entry name" value="Farnesyl Diphosphate Synthase"/>
    <property type="match status" value="1"/>
</dbReference>